<reference evidence="10 11" key="1">
    <citation type="journal article" date="2022" name="Syst. Appl. Microbiol.">
        <title>Rhodopirellula aestuarii sp. nov., a novel member of the genus Rhodopirellula isolated from brackish sediments collected in the Tagus River estuary, Portugal.</title>
        <authorList>
            <person name="Vitorino I.R."/>
            <person name="Klimek D."/>
            <person name="Calusinska M."/>
            <person name="Lobo-da-Cunha A."/>
            <person name="Vasconcelos V."/>
            <person name="Lage O.M."/>
        </authorList>
    </citation>
    <scope>NUCLEOTIDE SEQUENCE [LARGE SCALE GENOMIC DNA]</scope>
    <source>
        <strain evidence="10 11">ICT_H3.1</strain>
    </source>
</reference>
<evidence type="ECO:0000256" key="5">
    <source>
        <dbReference type="ARBA" id="ARBA00022777"/>
    </source>
</evidence>
<feature type="transmembrane region" description="Helical" evidence="8">
    <location>
        <begin position="39"/>
        <end position="72"/>
    </location>
</feature>
<dbReference type="InterPro" id="IPR050351">
    <property type="entry name" value="BphY/WalK/GraS-like"/>
</dbReference>
<dbReference type="PANTHER" id="PTHR45453">
    <property type="entry name" value="PHOSPHATE REGULON SENSOR PROTEIN PHOR"/>
    <property type="match status" value="1"/>
</dbReference>
<dbReference type="GO" id="GO:0005524">
    <property type="term" value="F:ATP binding"/>
    <property type="evidence" value="ECO:0007669"/>
    <property type="project" value="UniProtKB-KW"/>
</dbReference>
<proteinExistence type="predicted"/>
<evidence type="ECO:0000313" key="11">
    <source>
        <dbReference type="Proteomes" id="UP001202961"/>
    </source>
</evidence>
<dbReference type="EC" id="2.7.13.3" evidence="2"/>
<organism evidence="10 11">
    <name type="scientific">Aporhodopirellula aestuarii</name>
    <dbReference type="NCBI Taxonomy" id="2950107"/>
    <lineage>
        <taxon>Bacteria</taxon>
        <taxon>Pseudomonadati</taxon>
        <taxon>Planctomycetota</taxon>
        <taxon>Planctomycetia</taxon>
        <taxon>Pirellulales</taxon>
        <taxon>Pirellulaceae</taxon>
        <taxon>Aporhodopirellula</taxon>
    </lineage>
</organism>
<dbReference type="EMBL" id="JAMQBK010000084">
    <property type="protein sequence ID" value="MCM2374399.1"/>
    <property type="molecule type" value="Genomic_DNA"/>
</dbReference>
<comment type="catalytic activity">
    <reaction evidence="1">
        <text>ATP + protein L-histidine = ADP + protein N-phospho-L-histidine.</text>
        <dbReference type="EC" id="2.7.13.3"/>
    </reaction>
</comment>
<accession>A0ABT0UBZ8</accession>
<evidence type="ECO:0000256" key="3">
    <source>
        <dbReference type="ARBA" id="ARBA00022553"/>
    </source>
</evidence>
<dbReference type="Gene3D" id="1.10.287.130">
    <property type="match status" value="1"/>
</dbReference>
<evidence type="ECO:0000256" key="1">
    <source>
        <dbReference type="ARBA" id="ARBA00000085"/>
    </source>
</evidence>
<evidence type="ECO:0000313" key="10">
    <source>
        <dbReference type="EMBL" id="MCM2374399.1"/>
    </source>
</evidence>
<dbReference type="InterPro" id="IPR000014">
    <property type="entry name" value="PAS"/>
</dbReference>
<dbReference type="InterPro" id="IPR036890">
    <property type="entry name" value="HATPase_C_sf"/>
</dbReference>
<comment type="caution">
    <text evidence="10">The sequence shown here is derived from an EMBL/GenBank/DDBJ whole genome shotgun (WGS) entry which is preliminary data.</text>
</comment>
<dbReference type="InterPro" id="IPR035965">
    <property type="entry name" value="PAS-like_dom_sf"/>
</dbReference>
<dbReference type="SMART" id="SM00387">
    <property type="entry name" value="HATPase_c"/>
    <property type="match status" value="1"/>
</dbReference>
<dbReference type="InterPro" id="IPR003661">
    <property type="entry name" value="HisK_dim/P_dom"/>
</dbReference>
<name>A0ABT0UBZ8_9BACT</name>
<dbReference type="InterPro" id="IPR036097">
    <property type="entry name" value="HisK_dim/P_sf"/>
</dbReference>
<evidence type="ECO:0000259" key="9">
    <source>
        <dbReference type="PROSITE" id="PS50109"/>
    </source>
</evidence>
<dbReference type="Pfam" id="PF08448">
    <property type="entry name" value="PAS_4"/>
    <property type="match status" value="1"/>
</dbReference>
<keyword evidence="6" id="KW-0902">Two-component regulatory system</keyword>
<keyword evidence="3" id="KW-0597">Phosphoprotein</keyword>
<dbReference type="Pfam" id="PF00512">
    <property type="entry name" value="HisKA"/>
    <property type="match status" value="1"/>
</dbReference>
<protein>
    <recommendedName>
        <fullName evidence="2">histidine kinase</fullName>
        <ecNumber evidence="2">2.7.13.3</ecNumber>
    </recommendedName>
</protein>
<evidence type="ECO:0000256" key="7">
    <source>
        <dbReference type="ARBA" id="ARBA00023136"/>
    </source>
</evidence>
<keyword evidence="11" id="KW-1185">Reference proteome</keyword>
<gene>
    <name evidence="10" type="ORF">NB063_27590</name>
</gene>
<dbReference type="InterPro" id="IPR003594">
    <property type="entry name" value="HATPase_dom"/>
</dbReference>
<sequence>MPPKPILLSHGDFMSGPISRLDTVWPTSPLRPSVAADPWSWLSVAVLVGMAAFGASNWIIVVVASAALLFIARRGAGRDTVAIQKIKTVEANSREAAAKAVRELKSLESQSRLGASALVQLTDGVVVLSTELSILLINPSAVRLLGLEGRDSLLGRSIADWVRQPKLIRLIGLAINERQPQESVIEFHRGESILPVRIRAEVIDDGESFKVQLSLRDETKARQLEGMRREFIANVSHELKTPLAAIKGYAETVQLAAADDPAMAIHFMNSITAQCQRLERLVADMMQLARAQSGRAQMNIASISLRESVLESVRTYSPVAQASGLELNFHDDGNSAKVLADSEATLTIANNLIGNAIRYTPRGGRIDVRLVQASDRWQLIVADTGVGIAEKDQTKIFERFYRGSRSAEMATSSTGLGLAIVKNLSTALGGSVRVDSEPGKGSTFIVELPSVQAHGDGPVEPISTGIPHISAGSLVS</sequence>
<evidence type="ECO:0000256" key="2">
    <source>
        <dbReference type="ARBA" id="ARBA00012438"/>
    </source>
</evidence>
<evidence type="ECO:0000256" key="8">
    <source>
        <dbReference type="SAM" id="Phobius"/>
    </source>
</evidence>
<dbReference type="Pfam" id="PF02518">
    <property type="entry name" value="HATPase_c"/>
    <property type="match status" value="1"/>
</dbReference>
<keyword evidence="5" id="KW-0418">Kinase</keyword>
<dbReference type="SUPFAM" id="SSF55874">
    <property type="entry name" value="ATPase domain of HSP90 chaperone/DNA topoisomerase II/histidine kinase"/>
    <property type="match status" value="1"/>
</dbReference>
<dbReference type="Gene3D" id="3.30.450.20">
    <property type="entry name" value="PAS domain"/>
    <property type="match status" value="1"/>
</dbReference>
<evidence type="ECO:0000256" key="6">
    <source>
        <dbReference type="ARBA" id="ARBA00023012"/>
    </source>
</evidence>
<feature type="domain" description="Histidine kinase" evidence="9">
    <location>
        <begin position="234"/>
        <end position="452"/>
    </location>
</feature>
<keyword evidence="10" id="KW-0547">Nucleotide-binding</keyword>
<dbReference type="PANTHER" id="PTHR45453:SF1">
    <property type="entry name" value="PHOSPHATE REGULON SENSOR PROTEIN PHOR"/>
    <property type="match status" value="1"/>
</dbReference>
<keyword evidence="4" id="KW-0808">Transferase</keyword>
<dbReference type="CDD" id="cd00130">
    <property type="entry name" value="PAS"/>
    <property type="match status" value="1"/>
</dbReference>
<dbReference type="InterPro" id="IPR005467">
    <property type="entry name" value="His_kinase_dom"/>
</dbReference>
<dbReference type="SMART" id="SM00388">
    <property type="entry name" value="HisKA"/>
    <property type="match status" value="1"/>
</dbReference>
<dbReference type="InterPro" id="IPR004358">
    <property type="entry name" value="Sig_transdc_His_kin-like_C"/>
</dbReference>
<dbReference type="CDD" id="cd00075">
    <property type="entry name" value="HATPase"/>
    <property type="match status" value="1"/>
</dbReference>
<dbReference type="PROSITE" id="PS50109">
    <property type="entry name" value="HIS_KIN"/>
    <property type="match status" value="1"/>
</dbReference>
<keyword evidence="8" id="KW-0812">Transmembrane</keyword>
<evidence type="ECO:0000256" key="4">
    <source>
        <dbReference type="ARBA" id="ARBA00022679"/>
    </source>
</evidence>
<dbReference type="Gene3D" id="3.30.565.10">
    <property type="entry name" value="Histidine kinase-like ATPase, C-terminal domain"/>
    <property type="match status" value="1"/>
</dbReference>
<keyword evidence="7 8" id="KW-0472">Membrane</keyword>
<dbReference type="Proteomes" id="UP001202961">
    <property type="component" value="Unassembled WGS sequence"/>
</dbReference>
<dbReference type="SUPFAM" id="SSF55785">
    <property type="entry name" value="PYP-like sensor domain (PAS domain)"/>
    <property type="match status" value="1"/>
</dbReference>
<dbReference type="PRINTS" id="PR00344">
    <property type="entry name" value="BCTRLSENSOR"/>
</dbReference>
<keyword evidence="10" id="KW-0067">ATP-binding</keyword>
<dbReference type="InterPro" id="IPR013656">
    <property type="entry name" value="PAS_4"/>
</dbReference>
<dbReference type="SUPFAM" id="SSF47384">
    <property type="entry name" value="Homodimeric domain of signal transducing histidine kinase"/>
    <property type="match status" value="1"/>
</dbReference>
<keyword evidence="8" id="KW-1133">Transmembrane helix</keyword>
<dbReference type="CDD" id="cd00082">
    <property type="entry name" value="HisKA"/>
    <property type="match status" value="1"/>
</dbReference>